<proteinExistence type="predicted"/>
<dbReference type="EMBL" id="JADCNL010000112">
    <property type="protein sequence ID" value="KAG0450473.1"/>
    <property type="molecule type" value="Genomic_DNA"/>
</dbReference>
<keyword evidence="1" id="KW-1133">Transmembrane helix</keyword>
<protein>
    <submittedName>
        <fullName evidence="2">Uncharacterized protein</fullName>
    </submittedName>
</protein>
<sequence length="140" mass="15470">MRAASILVCVSARVFSNSSLSWDASLGSAPNPFQHFHLLEETCHLAALHLELQFQPFSSHDNYFAPSPFTLHDRRNCSASFLAMLSVSSISLIRLGILNLDFMHFFLDLSIVLQASPSTVCSFSKVSRRSLSTISPPIVL</sequence>
<accession>A0A835U6K8</accession>
<keyword evidence="3" id="KW-1185">Reference proteome</keyword>
<feature type="transmembrane region" description="Helical" evidence="1">
    <location>
        <begin position="78"/>
        <end position="97"/>
    </location>
</feature>
<name>A0A835U6K8_VANPL</name>
<dbReference type="Proteomes" id="UP000636800">
    <property type="component" value="Unassembled WGS sequence"/>
</dbReference>
<organism evidence="2 3">
    <name type="scientific">Vanilla planifolia</name>
    <name type="common">Vanilla</name>
    <dbReference type="NCBI Taxonomy" id="51239"/>
    <lineage>
        <taxon>Eukaryota</taxon>
        <taxon>Viridiplantae</taxon>
        <taxon>Streptophyta</taxon>
        <taxon>Embryophyta</taxon>
        <taxon>Tracheophyta</taxon>
        <taxon>Spermatophyta</taxon>
        <taxon>Magnoliopsida</taxon>
        <taxon>Liliopsida</taxon>
        <taxon>Asparagales</taxon>
        <taxon>Orchidaceae</taxon>
        <taxon>Vanilloideae</taxon>
        <taxon>Vanilleae</taxon>
        <taxon>Vanilla</taxon>
    </lineage>
</organism>
<evidence type="ECO:0000313" key="2">
    <source>
        <dbReference type="EMBL" id="KAG0450473.1"/>
    </source>
</evidence>
<evidence type="ECO:0000313" key="3">
    <source>
        <dbReference type="Proteomes" id="UP000636800"/>
    </source>
</evidence>
<gene>
    <name evidence="2" type="ORF">HPP92_026916</name>
</gene>
<reference evidence="2 3" key="1">
    <citation type="journal article" date="2020" name="Nat. Food">
        <title>A phased Vanilla planifolia genome enables genetic improvement of flavour and production.</title>
        <authorList>
            <person name="Hasing T."/>
            <person name="Tang H."/>
            <person name="Brym M."/>
            <person name="Khazi F."/>
            <person name="Huang T."/>
            <person name="Chambers A.H."/>
        </authorList>
    </citation>
    <scope>NUCLEOTIDE SEQUENCE [LARGE SCALE GENOMIC DNA]</scope>
    <source>
        <tissue evidence="2">Leaf</tissue>
    </source>
</reference>
<keyword evidence="1" id="KW-0472">Membrane</keyword>
<dbReference type="AlphaFoldDB" id="A0A835U6K8"/>
<evidence type="ECO:0000256" key="1">
    <source>
        <dbReference type="SAM" id="Phobius"/>
    </source>
</evidence>
<comment type="caution">
    <text evidence="2">The sequence shown here is derived from an EMBL/GenBank/DDBJ whole genome shotgun (WGS) entry which is preliminary data.</text>
</comment>
<keyword evidence="1" id="KW-0812">Transmembrane</keyword>